<dbReference type="Pfam" id="PF13835">
    <property type="entry name" value="DUF4194"/>
    <property type="match status" value="1"/>
</dbReference>
<dbReference type="InterPro" id="IPR025449">
    <property type="entry name" value="JetB"/>
</dbReference>
<dbReference type="AlphaFoldDB" id="A0A1H9R328"/>
<protein>
    <recommendedName>
        <fullName evidence="4">DUF4194 domain-containing protein</fullName>
    </recommendedName>
</protein>
<reference evidence="3" key="1">
    <citation type="submission" date="2016-10" db="EMBL/GenBank/DDBJ databases">
        <authorList>
            <person name="Varghese N."/>
            <person name="Submissions S."/>
        </authorList>
    </citation>
    <scope>NUCLEOTIDE SEQUENCE [LARGE SCALE GENOMIC DNA]</scope>
    <source>
        <strain evidence="3">CGMCC 1.6495</strain>
    </source>
</reference>
<evidence type="ECO:0008006" key="4">
    <source>
        <dbReference type="Google" id="ProtNLM"/>
    </source>
</evidence>
<feature type="region of interest" description="Disordered" evidence="1">
    <location>
        <begin position="1"/>
        <end position="35"/>
    </location>
</feature>
<dbReference type="RefSeq" id="WP_092825455.1">
    <property type="nucleotide sequence ID" value="NZ_FOGS01000002.1"/>
</dbReference>
<organism evidence="2 3">
    <name type="scientific">Vreelandella subterranea</name>
    <dbReference type="NCBI Taxonomy" id="416874"/>
    <lineage>
        <taxon>Bacteria</taxon>
        <taxon>Pseudomonadati</taxon>
        <taxon>Pseudomonadota</taxon>
        <taxon>Gammaproteobacteria</taxon>
        <taxon>Oceanospirillales</taxon>
        <taxon>Halomonadaceae</taxon>
        <taxon>Vreelandella</taxon>
    </lineage>
</organism>
<gene>
    <name evidence="2" type="ORF">SAMN04487958_102213</name>
</gene>
<keyword evidence="3" id="KW-1185">Reference proteome</keyword>
<sequence>MAGVFDQIVRQQEADETREKEVLDQFDEPTDQAHTGSAIDAAGETTWEHEEHVNHDASARTDVKLREVAQELLRMGLLEERQRPYHYRAALVAMERLNATLEPLDLCARADEVRGLVFLAVRHGDADEPQDDWSHPLVRKQRLNLEQTLLVAILRQYFIAHEQEAGTGADDAMVAVDELIPQMQVYLGESGSEARERTRVLQLLDQLKGHGLVSAPDSHERVAIRPMIAHLANPENLTALLYELKARVTAESSDQGESA</sequence>
<evidence type="ECO:0000313" key="2">
    <source>
        <dbReference type="EMBL" id="SER67136.1"/>
    </source>
</evidence>
<dbReference type="STRING" id="416874.SAMN04487958_102213"/>
<dbReference type="Proteomes" id="UP000198505">
    <property type="component" value="Unassembled WGS sequence"/>
</dbReference>
<feature type="compositionally biased region" description="Basic and acidic residues" evidence="1">
    <location>
        <begin position="12"/>
        <end position="23"/>
    </location>
</feature>
<evidence type="ECO:0000256" key="1">
    <source>
        <dbReference type="SAM" id="MobiDB-lite"/>
    </source>
</evidence>
<name>A0A1H9R328_9GAMM</name>
<dbReference type="EMBL" id="FOGS01000002">
    <property type="protein sequence ID" value="SER67136.1"/>
    <property type="molecule type" value="Genomic_DNA"/>
</dbReference>
<accession>A0A1H9R328</accession>
<evidence type="ECO:0000313" key="3">
    <source>
        <dbReference type="Proteomes" id="UP000198505"/>
    </source>
</evidence>
<proteinExistence type="predicted"/>